<feature type="transmembrane region" description="Helical" evidence="9">
    <location>
        <begin position="133"/>
        <end position="157"/>
    </location>
</feature>
<dbReference type="InterPro" id="IPR004648">
    <property type="entry name" value="Oligpept_transpt"/>
</dbReference>
<comment type="caution">
    <text evidence="10">The sequence shown here is derived from an EMBL/GenBank/DDBJ whole genome shotgun (WGS) entry which is preliminary data.</text>
</comment>
<proteinExistence type="predicted"/>
<feature type="transmembrane region" description="Helical" evidence="9">
    <location>
        <begin position="493"/>
        <end position="518"/>
    </location>
</feature>
<feature type="transmembrane region" description="Helical" evidence="9">
    <location>
        <begin position="563"/>
        <end position="581"/>
    </location>
</feature>
<dbReference type="GO" id="GO:0015031">
    <property type="term" value="P:protein transport"/>
    <property type="evidence" value="ECO:0007669"/>
    <property type="project" value="UniProtKB-KW"/>
</dbReference>
<organism evidence="10 11">
    <name type="scientific">Adineta steineri</name>
    <dbReference type="NCBI Taxonomy" id="433720"/>
    <lineage>
        <taxon>Eukaryota</taxon>
        <taxon>Metazoa</taxon>
        <taxon>Spiralia</taxon>
        <taxon>Gnathifera</taxon>
        <taxon>Rotifera</taxon>
        <taxon>Eurotatoria</taxon>
        <taxon>Bdelloidea</taxon>
        <taxon>Adinetida</taxon>
        <taxon>Adinetidae</taxon>
        <taxon>Adineta</taxon>
    </lineage>
</organism>
<dbReference type="InterPro" id="IPR004813">
    <property type="entry name" value="OPT"/>
</dbReference>
<feature type="transmembrane region" description="Helical" evidence="9">
    <location>
        <begin position="614"/>
        <end position="633"/>
    </location>
</feature>
<evidence type="ECO:0000256" key="9">
    <source>
        <dbReference type="SAM" id="Phobius"/>
    </source>
</evidence>
<feature type="transmembrane region" description="Helical" evidence="9">
    <location>
        <begin position="639"/>
        <end position="662"/>
    </location>
</feature>
<evidence type="ECO:0000256" key="6">
    <source>
        <dbReference type="ARBA" id="ARBA00022989"/>
    </source>
</evidence>
<evidence type="ECO:0000256" key="2">
    <source>
        <dbReference type="ARBA" id="ARBA00022448"/>
    </source>
</evidence>
<dbReference type="Pfam" id="PF03169">
    <property type="entry name" value="OPT"/>
    <property type="match status" value="2"/>
</dbReference>
<comment type="subcellular location">
    <subcellularLocation>
        <location evidence="1">Membrane</location>
        <topology evidence="1">Multi-pass membrane protein</topology>
    </subcellularLocation>
</comment>
<evidence type="ECO:0000256" key="7">
    <source>
        <dbReference type="ARBA" id="ARBA00023136"/>
    </source>
</evidence>
<feature type="transmembrane region" description="Helical" evidence="9">
    <location>
        <begin position="202"/>
        <end position="220"/>
    </location>
</feature>
<dbReference type="AlphaFoldDB" id="A0A818USE7"/>
<dbReference type="PANTHER" id="PTHR22601">
    <property type="entry name" value="ISP4 LIKE PROTEIN"/>
    <property type="match status" value="1"/>
</dbReference>
<name>A0A818USE7_9BILA</name>
<evidence type="ECO:0000313" key="10">
    <source>
        <dbReference type="EMBL" id="CAF3699269.1"/>
    </source>
</evidence>
<dbReference type="EMBL" id="CAJOAY010000595">
    <property type="protein sequence ID" value="CAF3699269.1"/>
    <property type="molecule type" value="Genomic_DNA"/>
</dbReference>
<evidence type="ECO:0000256" key="5">
    <source>
        <dbReference type="ARBA" id="ARBA00022927"/>
    </source>
</evidence>
<keyword evidence="5" id="KW-0653">Protein transport</keyword>
<protein>
    <submittedName>
        <fullName evidence="10">Uncharacterized protein</fullName>
    </submittedName>
</protein>
<evidence type="ECO:0000313" key="11">
    <source>
        <dbReference type="Proteomes" id="UP000663881"/>
    </source>
</evidence>
<keyword evidence="6 9" id="KW-1133">Transmembrane helix</keyword>
<evidence type="ECO:0000256" key="8">
    <source>
        <dbReference type="SAM" id="MobiDB-lite"/>
    </source>
</evidence>
<feature type="transmembrane region" description="Helical" evidence="9">
    <location>
        <begin position="409"/>
        <end position="430"/>
    </location>
</feature>
<dbReference type="GO" id="GO:0035673">
    <property type="term" value="F:oligopeptide transmembrane transporter activity"/>
    <property type="evidence" value="ECO:0007669"/>
    <property type="project" value="InterPro"/>
</dbReference>
<dbReference type="GO" id="GO:0016020">
    <property type="term" value="C:membrane"/>
    <property type="evidence" value="ECO:0007669"/>
    <property type="project" value="UniProtKB-SubCell"/>
</dbReference>
<feature type="transmembrane region" description="Helical" evidence="9">
    <location>
        <begin position="273"/>
        <end position="296"/>
    </location>
</feature>
<keyword evidence="4" id="KW-0571">Peptide transport</keyword>
<feature type="transmembrane region" description="Helical" evidence="9">
    <location>
        <begin position="460"/>
        <end position="481"/>
    </location>
</feature>
<keyword evidence="2" id="KW-0813">Transport</keyword>
<accession>A0A818USE7</accession>
<sequence length="696" mass="79599">MTNNNYEYKNLDDTPSQTTESINLRSIPDNNSETDANTPLLGPINDNQQSLYEQVAINVPNHDDPTVLCLTFRSVFIGILLTLVKAITDQLFALRTLPLSLDIGIIILLSFMIDGNNSLIQAIAVQRVYYNYYLHHFNAIIFMITFQLFALSIAGILKRYLVWPGAMIWPKTLMTCCVIRTLHNEDETELNQSRWTMSRFKFFWLMLLFQFLWYWFPGYIFPLLASFSFVCMIAPNNLIFSQITGANGLGIGALQFDWNAWVSFLDSPIFVPFWAHVNIFVGFVLAIWIVLPIFYYTNIWESQKMPIMTNRAFDIDGYYYDTSKVLDNNSRLNETTYNAYGSEIRLPLGLNIIFGFTMAGFSAAIVHTILYHGKSCVEQFRLSLTDQKNDVHARLMSHYAEEPEFCESLSGYILLITMILNIIFVVPISIISATTGFSIGATMLCYVIGSLLLVGNPVSFTIYELYSIGCQNKILIFLILLKTAHYMKIPPRISFPFLILYPIIGSIVSYITAMYLFNHIPNICTRLNPQWRCLATETSYSSSIIWAVVGFVRLFGPKSMYTPLLYGLIIGPLLTIINWFLCRKFPHIKWLMLINIPIILLAVYVLPTAPTAEYPSWFLVGFIFNYVIYRHAHGWWEKYAYIFSAAMNCGVAVCGILITFALQNNHISFPQWWGTKDVCPLSGANYSGLIPTYRDL</sequence>
<feature type="transmembrane region" description="Helical" evidence="9">
    <location>
        <begin position="587"/>
        <end position="607"/>
    </location>
</feature>
<feature type="transmembrane region" description="Helical" evidence="9">
    <location>
        <begin position="96"/>
        <end position="113"/>
    </location>
</feature>
<feature type="transmembrane region" description="Helical" evidence="9">
    <location>
        <begin position="437"/>
        <end position="454"/>
    </location>
</feature>
<evidence type="ECO:0000256" key="3">
    <source>
        <dbReference type="ARBA" id="ARBA00022692"/>
    </source>
</evidence>
<evidence type="ECO:0000256" key="4">
    <source>
        <dbReference type="ARBA" id="ARBA00022856"/>
    </source>
</evidence>
<feature type="compositionally biased region" description="Polar residues" evidence="8">
    <location>
        <begin position="1"/>
        <end position="37"/>
    </location>
</feature>
<keyword evidence="7 9" id="KW-0472">Membrane</keyword>
<dbReference type="Proteomes" id="UP000663881">
    <property type="component" value="Unassembled WGS sequence"/>
</dbReference>
<dbReference type="NCBIfam" id="TIGR00728">
    <property type="entry name" value="OPT_sfam"/>
    <property type="match status" value="1"/>
</dbReference>
<feature type="transmembrane region" description="Helical" evidence="9">
    <location>
        <begin position="348"/>
        <end position="370"/>
    </location>
</feature>
<reference evidence="10" key="1">
    <citation type="submission" date="2021-02" db="EMBL/GenBank/DDBJ databases">
        <authorList>
            <person name="Nowell W R."/>
        </authorList>
    </citation>
    <scope>NUCLEOTIDE SEQUENCE</scope>
</reference>
<evidence type="ECO:0000256" key="1">
    <source>
        <dbReference type="ARBA" id="ARBA00004141"/>
    </source>
</evidence>
<gene>
    <name evidence="10" type="ORF">OKA104_LOCUS12376</name>
</gene>
<keyword evidence="3 9" id="KW-0812">Transmembrane</keyword>
<feature type="region of interest" description="Disordered" evidence="8">
    <location>
        <begin position="1"/>
        <end position="40"/>
    </location>
</feature>